<feature type="domain" description="FAS1" evidence="8">
    <location>
        <begin position="1"/>
        <end position="106"/>
    </location>
</feature>
<gene>
    <name evidence="9" type="ORF">TSUD_320170</name>
</gene>
<accession>A0A2Z6NRN8</accession>
<evidence type="ECO:0000256" key="6">
    <source>
        <dbReference type="ARBA" id="ARBA00023136"/>
    </source>
</evidence>
<keyword evidence="4" id="KW-0449">Lipoprotein</keyword>
<keyword evidence="10" id="KW-1185">Reference proteome</keyword>
<dbReference type="EMBL" id="DF973721">
    <property type="protein sequence ID" value="GAU38545.1"/>
    <property type="molecule type" value="Genomic_DNA"/>
</dbReference>
<dbReference type="PANTHER" id="PTHR32077:SF86">
    <property type="entry name" value="FAS1 DOMAIN-CONTAINING PROTEIN SELMODRAFT_448915"/>
    <property type="match status" value="1"/>
</dbReference>
<dbReference type="InterPro" id="IPR036378">
    <property type="entry name" value="FAS1_dom_sf"/>
</dbReference>
<dbReference type="GO" id="GO:0009834">
    <property type="term" value="P:plant-type secondary cell wall biogenesis"/>
    <property type="evidence" value="ECO:0007669"/>
    <property type="project" value="TreeGrafter"/>
</dbReference>
<dbReference type="Pfam" id="PF02469">
    <property type="entry name" value="Fasciclin"/>
    <property type="match status" value="1"/>
</dbReference>
<keyword evidence="5" id="KW-0732">Signal</keyword>
<sequence>MTVFVPEDEAFYSLNKSIYHRFQKLSLDDKDRLIKTHILTPYITLHTLQISTFFFMQQTLDTFVMGDGTYLVNIPTVKNDMVQIDTGLVRGVITGTVCLCMITIPL</sequence>
<keyword evidence="6" id="KW-0472">Membrane</keyword>
<dbReference type="PANTHER" id="PTHR32077">
    <property type="entry name" value="FASCICLIN-LIKE ARABINOGALACTAN PROTEIN"/>
    <property type="match status" value="1"/>
</dbReference>
<protein>
    <recommendedName>
        <fullName evidence="8">FAS1 domain-containing protein</fullName>
    </recommendedName>
</protein>
<evidence type="ECO:0000259" key="8">
    <source>
        <dbReference type="PROSITE" id="PS50213"/>
    </source>
</evidence>
<keyword evidence="4" id="KW-0325">Glycoprotein</keyword>
<evidence type="ECO:0000256" key="7">
    <source>
        <dbReference type="ARBA" id="ARBA00024686"/>
    </source>
</evidence>
<dbReference type="Proteomes" id="UP000242715">
    <property type="component" value="Unassembled WGS sequence"/>
</dbReference>
<dbReference type="AlphaFoldDB" id="A0A2Z6NRN8"/>
<dbReference type="InterPro" id="IPR000782">
    <property type="entry name" value="FAS1_domain"/>
</dbReference>
<reference evidence="10" key="1">
    <citation type="journal article" date="2017" name="Front. Plant Sci.">
        <title>Climate Clever Clovers: New Paradigm to Reduce the Environmental Footprint of Ruminants by Breeding Low Methanogenic Forages Utilizing Haplotype Variation.</title>
        <authorList>
            <person name="Kaur P."/>
            <person name="Appels R."/>
            <person name="Bayer P.E."/>
            <person name="Keeble-Gagnere G."/>
            <person name="Wang J."/>
            <person name="Hirakawa H."/>
            <person name="Shirasawa K."/>
            <person name="Vercoe P."/>
            <person name="Stefanova K."/>
            <person name="Durmic Z."/>
            <person name="Nichols P."/>
            <person name="Revell C."/>
            <person name="Isobe S.N."/>
            <person name="Edwards D."/>
            <person name="Erskine W."/>
        </authorList>
    </citation>
    <scope>NUCLEOTIDE SEQUENCE [LARGE SCALE GENOMIC DNA]</scope>
    <source>
        <strain evidence="10">cv. Daliak</strain>
    </source>
</reference>
<keyword evidence="4" id="KW-0336">GPI-anchor</keyword>
<evidence type="ECO:0000256" key="4">
    <source>
        <dbReference type="ARBA" id="ARBA00022622"/>
    </source>
</evidence>
<evidence type="ECO:0000313" key="10">
    <source>
        <dbReference type="Proteomes" id="UP000242715"/>
    </source>
</evidence>
<dbReference type="PROSITE" id="PS50213">
    <property type="entry name" value="FAS1"/>
    <property type="match status" value="1"/>
</dbReference>
<comment type="function">
    <text evidence="7">May be a cell surface adhesion protein.</text>
</comment>
<keyword evidence="3" id="KW-1003">Cell membrane</keyword>
<comment type="similarity">
    <text evidence="2">Belongs to the fasciclin-like AGP family.</text>
</comment>
<comment type="subcellular location">
    <subcellularLocation>
        <location evidence="1">Cell membrane</location>
        <topology evidence="1">Lipid-anchor</topology>
        <topology evidence="1">GPI-anchor</topology>
    </subcellularLocation>
</comment>
<evidence type="ECO:0000256" key="2">
    <source>
        <dbReference type="ARBA" id="ARBA00007843"/>
    </source>
</evidence>
<evidence type="ECO:0000256" key="1">
    <source>
        <dbReference type="ARBA" id="ARBA00004609"/>
    </source>
</evidence>
<name>A0A2Z6NRN8_TRISU</name>
<evidence type="ECO:0000313" key="9">
    <source>
        <dbReference type="EMBL" id="GAU38545.1"/>
    </source>
</evidence>
<evidence type="ECO:0000256" key="3">
    <source>
        <dbReference type="ARBA" id="ARBA00022475"/>
    </source>
</evidence>
<organism evidence="9 10">
    <name type="scientific">Trifolium subterraneum</name>
    <name type="common">Subterranean clover</name>
    <dbReference type="NCBI Taxonomy" id="3900"/>
    <lineage>
        <taxon>Eukaryota</taxon>
        <taxon>Viridiplantae</taxon>
        <taxon>Streptophyta</taxon>
        <taxon>Embryophyta</taxon>
        <taxon>Tracheophyta</taxon>
        <taxon>Spermatophyta</taxon>
        <taxon>Magnoliopsida</taxon>
        <taxon>eudicotyledons</taxon>
        <taxon>Gunneridae</taxon>
        <taxon>Pentapetalae</taxon>
        <taxon>rosids</taxon>
        <taxon>fabids</taxon>
        <taxon>Fabales</taxon>
        <taxon>Fabaceae</taxon>
        <taxon>Papilionoideae</taxon>
        <taxon>50 kb inversion clade</taxon>
        <taxon>NPAAA clade</taxon>
        <taxon>Hologalegina</taxon>
        <taxon>IRL clade</taxon>
        <taxon>Trifolieae</taxon>
        <taxon>Trifolium</taxon>
    </lineage>
</organism>
<dbReference type="GO" id="GO:0005886">
    <property type="term" value="C:plasma membrane"/>
    <property type="evidence" value="ECO:0007669"/>
    <property type="project" value="UniProtKB-SubCell"/>
</dbReference>
<dbReference type="SUPFAM" id="SSF82153">
    <property type="entry name" value="FAS1 domain"/>
    <property type="match status" value="1"/>
</dbReference>
<dbReference type="InterPro" id="IPR045003">
    <property type="entry name" value="FLA_A"/>
</dbReference>
<evidence type="ECO:0000256" key="5">
    <source>
        <dbReference type="ARBA" id="ARBA00022729"/>
    </source>
</evidence>
<dbReference type="OrthoDB" id="286301at2759"/>
<proteinExistence type="inferred from homology"/>
<dbReference type="GO" id="GO:0098552">
    <property type="term" value="C:side of membrane"/>
    <property type="evidence" value="ECO:0007669"/>
    <property type="project" value="UniProtKB-KW"/>
</dbReference>